<organism evidence="2 3">
    <name type="scientific">Rhipicephalus microplus</name>
    <name type="common">Cattle tick</name>
    <name type="synonym">Boophilus microplus</name>
    <dbReference type="NCBI Taxonomy" id="6941"/>
    <lineage>
        <taxon>Eukaryota</taxon>
        <taxon>Metazoa</taxon>
        <taxon>Ecdysozoa</taxon>
        <taxon>Arthropoda</taxon>
        <taxon>Chelicerata</taxon>
        <taxon>Arachnida</taxon>
        <taxon>Acari</taxon>
        <taxon>Parasitiformes</taxon>
        <taxon>Ixodida</taxon>
        <taxon>Ixodoidea</taxon>
        <taxon>Ixodidae</taxon>
        <taxon>Rhipicephalinae</taxon>
        <taxon>Rhipicephalus</taxon>
        <taxon>Boophilus</taxon>
    </lineage>
</organism>
<evidence type="ECO:0000256" key="1">
    <source>
        <dbReference type="SAM" id="MobiDB-lite"/>
    </source>
</evidence>
<proteinExistence type="predicted"/>
<dbReference type="EMBL" id="JABSTU010000010">
    <property type="protein sequence ID" value="KAH8019082.1"/>
    <property type="molecule type" value="Genomic_DNA"/>
</dbReference>
<comment type="caution">
    <text evidence="2">The sequence shown here is derived from an EMBL/GenBank/DDBJ whole genome shotgun (WGS) entry which is preliminary data.</text>
</comment>
<gene>
    <name evidence="2" type="ORF">HPB51_016720</name>
</gene>
<accession>A0A9J6DAY2</accession>
<reference evidence="2" key="1">
    <citation type="journal article" date="2020" name="Cell">
        <title>Large-Scale Comparative Analyses of Tick Genomes Elucidate Their Genetic Diversity and Vector Capacities.</title>
        <authorList>
            <consortium name="Tick Genome and Microbiome Consortium (TIGMIC)"/>
            <person name="Jia N."/>
            <person name="Wang J."/>
            <person name="Shi W."/>
            <person name="Du L."/>
            <person name="Sun Y."/>
            <person name="Zhan W."/>
            <person name="Jiang J.F."/>
            <person name="Wang Q."/>
            <person name="Zhang B."/>
            <person name="Ji P."/>
            <person name="Bell-Sakyi L."/>
            <person name="Cui X.M."/>
            <person name="Yuan T.T."/>
            <person name="Jiang B.G."/>
            <person name="Yang W.F."/>
            <person name="Lam T.T."/>
            <person name="Chang Q.C."/>
            <person name="Ding S.J."/>
            <person name="Wang X.J."/>
            <person name="Zhu J.G."/>
            <person name="Ruan X.D."/>
            <person name="Zhao L."/>
            <person name="Wei J.T."/>
            <person name="Ye R.Z."/>
            <person name="Que T.C."/>
            <person name="Du C.H."/>
            <person name="Zhou Y.H."/>
            <person name="Cheng J.X."/>
            <person name="Dai P.F."/>
            <person name="Guo W.B."/>
            <person name="Han X.H."/>
            <person name="Huang E.J."/>
            <person name="Li L.F."/>
            <person name="Wei W."/>
            <person name="Gao Y.C."/>
            <person name="Liu J.Z."/>
            <person name="Shao H.Z."/>
            <person name="Wang X."/>
            <person name="Wang C.C."/>
            <person name="Yang T.C."/>
            <person name="Huo Q.B."/>
            <person name="Li W."/>
            <person name="Chen H.Y."/>
            <person name="Chen S.E."/>
            <person name="Zhou L.G."/>
            <person name="Ni X.B."/>
            <person name="Tian J.H."/>
            <person name="Sheng Y."/>
            <person name="Liu T."/>
            <person name="Pan Y.S."/>
            <person name="Xia L.Y."/>
            <person name="Li J."/>
            <person name="Zhao F."/>
            <person name="Cao W.C."/>
        </authorList>
    </citation>
    <scope>NUCLEOTIDE SEQUENCE</scope>
    <source>
        <strain evidence="2">Rmic-2018</strain>
    </source>
</reference>
<evidence type="ECO:0000313" key="2">
    <source>
        <dbReference type="EMBL" id="KAH8019082.1"/>
    </source>
</evidence>
<keyword evidence="3" id="KW-1185">Reference proteome</keyword>
<protein>
    <submittedName>
        <fullName evidence="2">Uncharacterized protein</fullName>
    </submittedName>
</protein>
<name>A0A9J6DAY2_RHIMP</name>
<dbReference type="Proteomes" id="UP000821866">
    <property type="component" value="Chromosome 8"/>
</dbReference>
<evidence type="ECO:0000313" key="3">
    <source>
        <dbReference type="Proteomes" id="UP000821866"/>
    </source>
</evidence>
<dbReference type="AlphaFoldDB" id="A0A9J6DAY2"/>
<feature type="region of interest" description="Disordered" evidence="1">
    <location>
        <begin position="247"/>
        <end position="296"/>
    </location>
</feature>
<reference evidence="2" key="2">
    <citation type="submission" date="2021-09" db="EMBL/GenBank/DDBJ databases">
        <authorList>
            <person name="Jia N."/>
            <person name="Wang J."/>
            <person name="Shi W."/>
            <person name="Du L."/>
            <person name="Sun Y."/>
            <person name="Zhan W."/>
            <person name="Jiang J."/>
            <person name="Wang Q."/>
            <person name="Zhang B."/>
            <person name="Ji P."/>
            <person name="Sakyi L.B."/>
            <person name="Cui X."/>
            <person name="Yuan T."/>
            <person name="Jiang B."/>
            <person name="Yang W."/>
            <person name="Lam T.T.-Y."/>
            <person name="Chang Q."/>
            <person name="Ding S."/>
            <person name="Wang X."/>
            <person name="Zhu J."/>
            <person name="Ruan X."/>
            <person name="Zhao L."/>
            <person name="Wei J."/>
            <person name="Que T."/>
            <person name="Du C."/>
            <person name="Cheng J."/>
            <person name="Dai P."/>
            <person name="Han X."/>
            <person name="Huang E."/>
            <person name="Gao Y."/>
            <person name="Liu J."/>
            <person name="Shao H."/>
            <person name="Ye R."/>
            <person name="Li L."/>
            <person name="Wei W."/>
            <person name="Wang X."/>
            <person name="Wang C."/>
            <person name="Huo Q."/>
            <person name="Li W."/>
            <person name="Guo W."/>
            <person name="Chen H."/>
            <person name="Chen S."/>
            <person name="Zhou L."/>
            <person name="Zhou L."/>
            <person name="Ni X."/>
            <person name="Tian J."/>
            <person name="Zhou Y."/>
            <person name="Sheng Y."/>
            <person name="Liu T."/>
            <person name="Pan Y."/>
            <person name="Xia L."/>
            <person name="Li J."/>
            <person name="Zhao F."/>
            <person name="Cao W."/>
        </authorList>
    </citation>
    <scope>NUCLEOTIDE SEQUENCE</scope>
    <source>
        <strain evidence="2">Rmic-2018</strain>
        <tissue evidence="2">Larvae</tissue>
    </source>
</reference>
<sequence>MSAASPPSSSQLNLPVLHHHGLSVMLRFLASQPAPTMLLAILKRMSTLISFSLSTYIPPYCKQRTCRISHPHLGTLNPPCQQYSHAQRRRLGSSPSLYLRITSLTVSGTNFTVHLYAPTLNDVLRGILYHAFDNRTGEVILADLQASNLILVIVASHRMDKTPHILVALTETKVLWRSFYHDVQLRLLPFRNKVEACFKFRSTGHLTDVFPMLRKDRYHRCHATHPPLPENSPPTCTLRCIVRNGDQSTHSSKCKHRYGQRPQRWKTLPPTYCSSPQQPEEPPLSPLTQHSVFPLPHHALPSSQLAALQQENASLCDSNSPPKVLC</sequence>